<dbReference type="EMBL" id="CAACVJ010000471">
    <property type="protein sequence ID" value="VEP17002.1"/>
    <property type="molecule type" value="Genomic_DNA"/>
</dbReference>
<sequence length="297" mass="33745">MGLVATQPGITLSKLLELQFKPDEIYRLIATKKLYVDLSAADLASEAKKVQLFLSVETAYSIPQPIKSENFGDTNNQILVKPTVGSQIIWDGIDWRVLNLGSTEVTLLNSPQNVINLSITVFEELISSEKITVISNKTQNQSQIYSEIIDASESDCAEANRRYRIVAPYLIGSSPRNKNVPRSSFYRWIQSWKEAEQTKGYGYLGLLPQNSKKGNRQSKLPTLTLKLMDEYIAQDYETYKQKGKRAVYGALVNACQQQNTTVPSYKTFLKFCNSRPDYEQTKKRQGSRAAYKYEPFY</sequence>
<evidence type="ECO:0000313" key="1">
    <source>
        <dbReference type="EMBL" id="VEP17002.1"/>
    </source>
</evidence>
<proteinExistence type="predicted"/>
<dbReference type="Proteomes" id="UP000320055">
    <property type="component" value="Unassembled WGS sequence"/>
</dbReference>
<evidence type="ECO:0000313" key="2">
    <source>
        <dbReference type="Proteomes" id="UP000320055"/>
    </source>
</evidence>
<organism evidence="1 2">
    <name type="scientific">Hyella patelloides LEGE 07179</name>
    <dbReference type="NCBI Taxonomy" id="945734"/>
    <lineage>
        <taxon>Bacteria</taxon>
        <taxon>Bacillati</taxon>
        <taxon>Cyanobacteriota</taxon>
        <taxon>Cyanophyceae</taxon>
        <taxon>Pleurocapsales</taxon>
        <taxon>Hyellaceae</taxon>
        <taxon>Hyella</taxon>
    </lineage>
</organism>
<keyword evidence="2" id="KW-1185">Reference proteome</keyword>
<name>A0A563VZW4_9CYAN</name>
<dbReference type="OrthoDB" id="501284at2"/>
<dbReference type="AlphaFoldDB" id="A0A563VZW4"/>
<protein>
    <submittedName>
        <fullName evidence="1">Uncharacterized protein</fullName>
    </submittedName>
</protein>
<dbReference type="RefSeq" id="WP_144875626.1">
    <property type="nucleotide sequence ID" value="NZ_LR214256.1"/>
</dbReference>
<accession>A0A563VZW4</accession>
<gene>
    <name evidence="1" type="ORF">H1P_5220002</name>
</gene>
<reference evidence="1 2" key="1">
    <citation type="submission" date="2019-01" db="EMBL/GenBank/DDBJ databases">
        <authorList>
            <person name="Brito A."/>
        </authorList>
    </citation>
    <scope>NUCLEOTIDE SEQUENCE [LARGE SCALE GENOMIC DNA]</scope>
    <source>
        <strain evidence="1">1</strain>
    </source>
</reference>